<evidence type="ECO:0000313" key="5">
    <source>
        <dbReference type="Proteomes" id="UP000694569"/>
    </source>
</evidence>
<dbReference type="InterPro" id="IPR043444">
    <property type="entry name" value="TESPA1-like"/>
</dbReference>
<dbReference type="AlphaFoldDB" id="A0A8C5N231"/>
<evidence type="ECO:0000259" key="3">
    <source>
        <dbReference type="SMART" id="SM01257"/>
    </source>
</evidence>
<feature type="compositionally biased region" description="Polar residues" evidence="2">
    <location>
        <begin position="387"/>
        <end position="397"/>
    </location>
</feature>
<protein>
    <recommendedName>
        <fullName evidence="3">ITPR-interacting domain-containing protein</fullName>
    </recommendedName>
</protein>
<accession>A0A8C5N231</accession>
<dbReference type="GO" id="GO:0005102">
    <property type="term" value="F:signaling receptor binding"/>
    <property type="evidence" value="ECO:0007669"/>
    <property type="project" value="InterPro"/>
</dbReference>
<sequence>MVLALVLSAHDHTAEGSLRDMASEFLCHWIGDCFARNNKEHKIPDKPQWINPRPASTKIQHGSVMGKAKMTVKDYMSSLHTYMDTPPTSRWDNLSKPVYRYPKSIQELLKLCEADPVELLIDLGFGVEEPDLCSKIPSRFIMTPSEAKGINIFVFLEAQKKRMDIENPNLCGRFRQLEVLEHVTNAFSSLLHNVHTTQSVHEIKDRKNSILTQEKRKRIRQLLWNFCRQKKIEQDANLCSDMMETSKTQDQFQETSDVVGEMKRDVPEADNLGILDKDQMPAENRTDSFDKQRADNLQNVKQEISKCQPVKQHSFPFDLMSKSGNVRGPKLLSRTCGQQAKGKTANSYDIEEVTSVEEEYPKTLCNSELLKMKTYIVTQNASDITRTNSCQSDSSGFQDEPPETLQNGHRHFYKSFDSTDSQATLMENKYSKKDNEISVNVNNKALHQEIKKMRQCDNDTLQVKEEKCRLLPINSLTSNEEFKSFESHMEDFGDEIRQGICHEEMSKVIFEEIGSDNGKVENDVSDQVCELESRENSDSEMSNVNFPVYFTHYLSKDIGSDSYGEINEDQTEGKTDGSVSDLPSERNVKNNYSSKNYKSYLDSEVSLSDHLDSCSSSDIAVDRSTKTNLSFKDNGNTFQTELSTNIYKSVTIQMSSTLMSDSQKTYPNEYLARQHSFYSTRSDKTEEGFMLKHMTNRNDAQCQTDHGWSPQNLNTHCMSQKCCFPTESHSFDTGLSELYHPYHRALQPACSHCCHYCHCHHCCFSGFPSYHNHNGSVRPNIIHGSLEKDLSHTLMLLKESLSNVTLNSDHKMEKMKKECQRFREQLLEMEQLLTEQQSGCFYTLSSEDREEIRRLYLLRRSVLKEVAELEFNLDERARNVKDTISMQLEQVLEEQSRLYSELDLRKWDCERKHLHHHNSTETMSSFTTSASSNNNINEHAYAAVDDPHEMDQNEPLPIPTQKMDFAAILENIKKAFKSFNNS</sequence>
<reference evidence="4" key="2">
    <citation type="submission" date="2025-09" db="UniProtKB">
        <authorList>
            <consortium name="Ensembl"/>
        </authorList>
    </citation>
    <scope>IDENTIFICATION</scope>
</reference>
<dbReference type="Pfam" id="PF14723">
    <property type="entry name" value="SSFA2_C"/>
    <property type="match status" value="1"/>
</dbReference>
<dbReference type="SMART" id="SM01257">
    <property type="entry name" value="KRAP_IP3R_bind"/>
    <property type="match status" value="1"/>
</dbReference>
<evidence type="ECO:0000256" key="2">
    <source>
        <dbReference type="SAM" id="MobiDB-lite"/>
    </source>
</evidence>
<evidence type="ECO:0000313" key="4">
    <source>
        <dbReference type="Ensembl" id="ENSLLEP00000020412.1"/>
    </source>
</evidence>
<dbReference type="Ensembl" id="ENSLLET00000021214.1">
    <property type="protein sequence ID" value="ENSLLEP00000020412.1"/>
    <property type="gene ID" value="ENSLLEG00000012844.1"/>
</dbReference>
<dbReference type="OrthoDB" id="6088188at2759"/>
<dbReference type="PANTHER" id="PTHR17469:SF14">
    <property type="entry name" value="PROTEIN ITPRID1"/>
    <property type="match status" value="1"/>
</dbReference>
<evidence type="ECO:0000256" key="1">
    <source>
        <dbReference type="ARBA" id="ARBA00023054"/>
    </source>
</evidence>
<feature type="region of interest" description="Disordered" evidence="2">
    <location>
        <begin position="561"/>
        <end position="591"/>
    </location>
</feature>
<dbReference type="Proteomes" id="UP000694569">
    <property type="component" value="Unplaced"/>
</dbReference>
<feature type="region of interest" description="Disordered" evidence="2">
    <location>
        <begin position="387"/>
        <end position="408"/>
    </location>
</feature>
<dbReference type="GeneTree" id="ENSGT00940000161762"/>
<dbReference type="Pfam" id="PF14722">
    <property type="entry name" value="KRAP_IP3R_bind"/>
    <property type="match status" value="1"/>
</dbReference>
<keyword evidence="1" id="KW-0175">Coiled coil</keyword>
<dbReference type="InterPro" id="IPR029325">
    <property type="entry name" value="ITPR-bd"/>
</dbReference>
<dbReference type="PANTHER" id="PTHR17469">
    <property type="entry name" value="SPERM SPECIFIC ANTIGEN 2-RELATED"/>
    <property type="match status" value="1"/>
</dbReference>
<reference evidence="4" key="1">
    <citation type="submission" date="2025-08" db="UniProtKB">
        <authorList>
            <consortium name="Ensembl"/>
        </authorList>
    </citation>
    <scope>IDENTIFICATION</scope>
</reference>
<feature type="domain" description="ITPR-interacting" evidence="3">
    <location>
        <begin position="86"/>
        <end position="230"/>
    </location>
</feature>
<organism evidence="4 5">
    <name type="scientific">Leptobrachium leishanense</name>
    <name type="common">Leishan spiny toad</name>
    <dbReference type="NCBI Taxonomy" id="445787"/>
    <lineage>
        <taxon>Eukaryota</taxon>
        <taxon>Metazoa</taxon>
        <taxon>Chordata</taxon>
        <taxon>Craniata</taxon>
        <taxon>Vertebrata</taxon>
        <taxon>Euteleostomi</taxon>
        <taxon>Amphibia</taxon>
        <taxon>Batrachia</taxon>
        <taxon>Anura</taxon>
        <taxon>Pelobatoidea</taxon>
        <taxon>Megophryidae</taxon>
        <taxon>Leptobrachium</taxon>
    </lineage>
</organism>
<name>A0A8C5N231_9ANUR</name>
<dbReference type="InterPro" id="IPR029326">
    <property type="entry name" value="SSFA2_C"/>
</dbReference>
<keyword evidence="5" id="KW-1185">Reference proteome</keyword>
<proteinExistence type="predicted"/>